<feature type="region of interest" description="Disordered" evidence="4">
    <location>
        <begin position="262"/>
        <end position="313"/>
    </location>
</feature>
<dbReference type="STRING" id="35525.A0A0P5ZPK3"/>
<evidence type="ECO:0000256" key="1">
    <source>
        <dbReference type="ARBA" id="ARBA00001947"/>
    </source>
</evidence>
<evidence type="ECO:0000256" key="2">
    <source>
        <dbReference type="ARBA" id="ARBA00005988"/>
    </source>
</evidence>
<gene>
    <name evidence="6" type="ORF">APZ42_028249</name>
</gene>
<keyword evidence="6" id="KW-0378">Hydrolase</keyword>
<organism evidence="6 7">
    <name type="scientific">Daphnia magna</name>
    <dbReference type="NCBI Taxonomy" id="35525"/>
    <lineage>
        <taxon>Eukaryota</taxon>
        <taxon>Metazoa</taxon>
        <taxon>Ecdysozoa</taxon>
        <taxon>Arthropoda</taxon>
        <taxon>Crustacea</taxon>
        <taxon>Branchiopoda</taxon>
        <taxon>Diplostraca</taxon>
        <taxon>Cladocera</taxon>
        <taxon>Anomopoda</taxon>
        <taxon>Daphniidae</taxon>
        <taxon>Daphnia</taxon>
    </lineage>
</organism>
<evidence type="ECO:0000256" key="4">
    <source>
        <dbReference type="SAM" id="MobiDB-lite"/>
    </source>
</evidence>
<dbReference type="GO" id="GO:0004181">
    <property type="term" value="F:metallocarboxypeptidase activity"/>
    <property type="evidence" value="ECO:0007669"/>
    <property type="project" value="InterPro"/>
</dbReference>
<proteinExistence type="inferred from homology"/>
<feature type="compositionally biased region" description="Low complexity" evidence="4">
    <location>
        <begin position="262"/>
        <end position="271"/>
    </location>
</feature>
<comment type="cofactor">
    <cofactor evidence="1">
        <name>Zn(2+)</name>
        <dbReference type="ChEBI" id="CHEBI:29105"/>
    </cofactor>
</comment>
<feature type="active site" description="Proton donor/acceptor" evidence="3">
    <location>
        <position position="845"/>
    </location>
</feature>
<dbReference type="GO" id="GO:0008270">
    <property type="term" value="F:zinc ion binding"/>
    <property type="evidence" value="ECO:0007669"/>
    <property type="project" value="InterPro"/>
</dbReference>
<keyword evidence="7" id="KW-1185">Reference proteome</keyword>
<dbReference type="PANTHER" id="PTHR12756:SF11">
    <property type="entry name" value="CYTOSOLIC CARBOXYPEPTIDASE 1"/>
    <property type="match status" value="1"/>
</dbReference>
<sequence length="903" mass="103371">MVEEDFEQILREWNSIAENIPEEIFATLISRTKNLLSCFQDAKGLRQFLERLYNSIAFPGLANLLKITRNNLIRGDILYIIQAIFEVLLATKKDTPLLSVVSPALLLLWPILIELAFEFGFSVLTEHRFLALDILNHIFKNKTNALTVCQRQTFEANQLVLDVLKLLESKGGNRKLTLKQHKCAASILSSISRHKEGRQLIIEAKVVERLHAFLLTIQNEKNRDTIIQKIGQTILRCVPLHDLLVARCTYSALSYVPFGSSALSGDATSSDSSEESEEEEETGKGSLPDSRTCSFTNGTKKKSKKFHPPTNPYRSAEELEQYRQHFDPIGEQDDKDELANASQSIESGWTRQQIYEFVARRTKSIHGFRLIPCPDWINAVGSLVEEPFFIKDRTVCRSKLFKSLNLVLNPNSYRPVVVYDLDSQLLEAEQTRSIRMEDLETISKHHIGKPDAPLEFESRFESGNLRRAMQVGKQEYDLILNPDVNSCGRQQWFYFRISGEGVCPSNTYTFNIINLEKQRTLFNQGMQPVIFSVKRYLASGYPLWERSGTSICYYRNGFRQTVADQSYWSLSFTLRFPYDNDVVYIAYHYPYTYSQLMTDILTWQRSIFPHKDDRLRVTTLCRSPCGNPVPLLLIDFKGDAKSSCVFMSRVHPGESNSSWVMRGLIISALQNVVDSEQAHPLVILPMLNVDGTVHGCSRTELSNEDLNRRWLMPDLYRHPTIYHAKGLLEFMCRILDAKPVLLCDMHGHSRRFNAFVYGCKASQSWCPDDWSQMNGQGDHSAMEQKNDERDNDVAISIPVFVRLLQSELPLFDADQCSFEVEKSRETTARIVGWRHLGISNIYTLECSLAGSNQHPPQVTALPCDNIDRFIRFSLFFISSVQRIGTSPSPEKTDFGLFLWKEQN</sequence>
<dbReference type="PROSITE" id="PS52035">
    <property type="entry name" value="PEPTIDASE_M14"/>
    <property type="match status" value="1"/>
</dbReference>
<dbReference type="Pfam" id="PF18027">
    <property type="entry name" value="Pepdidase_M14_N"/>
    <property type="match status" value="1"/>
</dbReference>
<keyword evidence="6" id="KW-0645">Protease</keyword>
<dbReference type="OrthoDB" id="10253041at2759"/>
<evidence type="ECO:0000259" key="5">
    <source>
        <dbReference type="PROSITE" id="PS52035"/>
    </source>
</evidence>
<dbReference type="PANTHER" id="PTHR12756">
    <property type="entry name" value="CYTOSOLIC CARBOXYPEPTIDASE"/>
    <property type="match status" value="1"/>
</dbReference>
<dbReference type="Gene3D" id="3.40.630.10">
    <property type="entry name" value="Zn peptidases"/>
    <property type="match status" value="1"/>
</dbReference>
<name>A0A0P5ZPK3_9CRUS</name>
<evidence type="ECO:0000256" key="3">
    <source>
        <dbReference type="PROSITE-ProRule" id="PRU01379"/>
    </source>
</evidence>
<comment type="caution">
    <text evidence="6">The sequence shown here is derived from an EMBL/GenBank/DDBJ whole genome shotgun (WGS) entry which is preliminary data.</text>
</comment>
<feature type="compositionally biased region" description="Acidic residues" evidence="4">
    <location>
        <begin position="272"/>
        <end position="281"/>
    </location>
</feature>
<accession>A0A0P5ZPK3</accession>
<protein>
    <submittedName>
        <fullName evidence="6">Putative Cytosolic carboxypeptidase 1</fullName>
    </submittedName>
</protein>
<dbReference type="Gene3D" id="2.60.40.3120">
    <property type="match status" value="1"/>
</dbReference>
<dbReference type="Proteomes" id="UP000076858">
    <property type="component" value="Unassembled WGS sequence"/>
</dbReference>
<evidence type="ECO:0000313" key="7">
    <source>
        <dbReference type="Proteomes" id="UP000076858"/>
    </source>
</evidence>
<feature type="domain" description="Peptidase M14" evidence="5">
    <location>
        <begin position="589"/>
        <end position="870"/>
    </location>
</feature>
<dbReference type="InterPro" id="IPR040626">
    <property type="entry name" value="Pepdidase_M14_N"/>
</dbReference>
<comment type="similarity">
    <text evidence="2 3">Belongs to the peptidase M14 family.</text>
</comment>
<keyword evidence="6" id="KW-0121">Carboxypeptidase</keyword>
<reference evidence="6 7" key="1">
    <citation type="submission" date="2016-03" db="EMBL/GenBank/DDBJ databases">
        <title>EvidentialGene: Evidence-directed Construction of Genes on Genomes.</title>
        <authorList>
            <person name="Gilbert D.G."/>
            <person name="Choi J.-H."/>
            <person name="Mockaitis K."/>
            <person name="Colbourne J."/>
            <person name="Pfrender M."/>
        </authorList>
    </citation>
    <scope>NUCLEOTIDE SEQUENCE [LARGE SCALE GENOMIC DNA]</scope>
    <source>
        <strain evidence="6 7">Xinb3</strain>
        <tissue evidence="6">Complete organism</tissue>
    </source>
</reference>
<dbReference type="GO" id="GO:0006508">
    <property type="term" value="P:proteolysis"/>
    <property type="evidence" value="ECO:0007669"/>
    <property type="project" value="InterPro"/>
</dbReference>
<dbReference type="EMBL" id="LRGB01002384">
    <property type="protein sequence ID" value="KZS07893.1"/>
    <property type="molecule type" value="Genomic_DNA"/>
</dbReference>
<feature type="compositionally biased region" description="Polar residues" evidence="4">
    <location>
        <begin position="289"/>
        <end position="298"/>
    </location>
</feature>
<evidence type="ECO:0000313" key="6">
    <source>
        <dbReference type="EMBL" id="KZS07893.1"/>
    </source>
</evidence>
<dbReference type="SUPFAM" id="SSF53187">
    <property type="entry name" value="Zn-dependent exopeptidases"/>
    <property type="match status" value="1"/>
</dbReference>
<dbReference type="InterPro" id="IPR000834">
    <property type="entry name" value="Peptidase_M14"/>
</dbReference>
<dbReference type="InterPro" id="IPR050821">
    <property type="entry name" value="Cytosolic_carboxypeptidase"/>
</dbReference>
<dbReference type="AlphaFoldDB" id="A0A0P5ZPK3"/>